<protein>
    <recommendedName>
        <fullName evidence="3">LGFP repeat-containing protein</fullName>
    </recommendedName>
</protein>
<dbReference type="Pfam" id="PF08310">
    <property type="entry name" value="LGFP"/>
    <property type="match status" value="5"/>
</dbReference>
<dbReference type="Proteomes" id="UP001500729">
    <property type="component" value="Unassembled WGS sequence"/>
</dbReference>
<dbReference type="RefSeq" id="WP_021341240.1">
    <property type="nucleotide sequence ID" value="NZ_BAAAGS010000022.1"/>
</dbReference>
<evidence type="ECO:0000313" key="2">
    <source>
        <dbReference type="Proteomes" id="UP001500729"/>
    </source>
</evidence>
<proteinExistence type="predicted"/>
<sequence length="298" mass="32270">MPATAASGEATPVQADPQAFTPIELRYWTEAGLRELLGNPVDTEYVEGDISYQHFQNGWLYHSPATGVHELHGDIAQRFVRSGAHRVLGVPTTDEVATPDGVGRYNHFTRDASVYWSPSTGAQTVAGTIRKFWSDKGWEAGRLGYPTSSTAGTPDGVGVYNHFVGGDGAGASVYWTKATGAHSVQGAIRDLWAANGWENGFGYPSSDELTTLDGLGRQNEFTGKDNPPAAAYWHPGSGAHFVTGAIMQRWHELRRELSYLGYPTSNPYEVGDGRTQVDFEGGYIALDQSTGAVIDQPW</sequence>
<accession>A0ABN1D3U7</accession>
<evidence type="ECO:0000313" key="1">
    <source>
        <dbReference type="EMBL" id="GAA0533230.1"/>
    </source>
</evidence>
<reference evidence="1 2" key="1">
    <citation type="journal article" date="2019" name="Int. J. Syst. Evol. Microbiol.">
        <title>The Global Catalogue of Microorganisms (GCM) 10K type strain sequencing project: providing services to taxonomists for standard genome sequencing and annotation.</title>
        <authorList>
            <consortium name="The Broad Institute Genomics Platform"/>
            <consortium name="The Broad Institute Genome Sequencing Center for Infectious Disease"/>
            <person name="Wu L."/>
            <person name="Ma J."/>
        </authorList>
    </citation>
    <scope>NUCLEOTIDE SEQUENCE [LARGE SCALE GENOMIC DNA]</scope>
    <source>
        <strain evidence="1 2">JCM 10303</strain>
    </source>
</reference>
<evidence type="ECO:0008006" key="3">
    <source>
        <dbReference type="Google" id="ProtNLM"/>
    </source>
</evidence>
<name>A0ABN1D3U7_SACER</name>
<dbReference type="InterPro" id="IPR013207">
    <property type="entry name" value="LGFP"/>
</dbReference>
<dbReference type="EMBL" id="BAAAGS010000022">
    <property type="protein sequence ID" value="GAA0533230.1"/>
    <property type="molecule type" value="Genomic_DNA"/>
</dbReference>
<comment type="caution">
    <text evidence="1">The sequence shown here is derived from an EMBL/GenBank/DDBJ whole genome shotgun (WGS) entry which is preliminary data.</text>
</comment>
<gene>
    <name evidence="1" type="ORF">GCM10009533_35430</name>
</gene>
<keyword evidence="2" id="KW-1185">Reference proteome</keyword>
<organism evidence="1 2">
    <name type="scientific">Saccharopolyspora erythraea</name>
    <name type="common">Streptomyces erythraeus</name>
    <dbReference type="NCBI Taxonomy" id="1836"/>
    <lineage>
        <taxon>Bacteria</taxon>
        <taxon>Bacillati</taxon>
        <taxon>Actinomycetota</taxon>
        <taxon>Actinomycetes</taxon>
        <taxon>Pseudonocardiales</taxon>
        <taxon>Pseudonocardiaceae</taxon>
        <taxon>Saccharopolyspora</taxon>
    </lineage>
</organism>